<reference evidence="1 2" key="1">
    <citation type="submission" date="2024-01" db="EMBL/GenBank/DDBJ databases">
        <title>The diversity of rhizobia nodulating Mimosa spp. in eleven states of Brazil covering several biomes is determined by host plant, location, and edaphic factors.</title>
        <authorList>
            <person name="Rouws L."/>
            <person name="Barauna A."/>
            <person name="Beukes C."/>
            <person name="De Faria S.M."/>
            <person name="Gross E."/>
            <person name="Dos Reis Junior F.B."/>
            <person name="Simon M."/>
            <person name="Maluk M."/>
            <person name="Odee D.W."/>
            <person name="Kenicer G."/>
            <person name="Young J.P.W."/>
            <person name="Reis V.M."/>
            <person name="Zilli J."/>
            <person name="James E.K."/>
        </authorList>
    </citation>
    <scope>NUCLEOTIDE SEQUENCE [LARGE SCALE GENOMIC DNA]</scope>
    <source>
        <strain evidence="1 2">JPY530</strain>
    </source>
</reference>
<dbReference type="EMBL" id="JAZHGA010000063">
    <property type="protein sequence ID" value="MEM5346078.1"/>
    <property type="molecule type" value="Genomic_DNA"/>
</dbReference>
<comment type="caution">
    <text evidence="1">The sequence shown here is derived from an EMBL/GenBank/DDBJ whole genome shotgun (WGS) entry which is preliminary data.</text>
</comment>
<gene>
    <name evidence="1" type="ORF">V4C56_41445</name>
</gene>
<proteinExistence type="predicted"/>
<keyword evidence="2" id="KW-1185">Reference proteome</keyword>
<dbReference type="Proteomes" id="UP001481677">
    <property type="component" value="Unassembled WGS sequence"/>
</dbReference>
<sequence length="222" mass="25004">MLTGFGLEMLVMSRDEATDALQAVGHTVSWLDVMERRAPKRAHRRPTAAVRLMLDSTPTLFVDFDGTLHVGNAYIDENDEISLDTGRPLLEFAPLLSELLAPYPDVAIVLTTSWARRLSEERVSAYLPAELRPRVVGTTRDIKPRRSYVHDGTERTHVIISYVYGKCLKNWLAIDDAVFGAERFGREPGELVDHFLLLDPARGISDDSAMQRISEWLAEMHS</sequence>
<dbReference type="Pfam" id="PF18143">
    <property type="entry name" value="HAD_SAK_2"/>
    <property type="match status" value="1"/>
</dbReference>
<organism evidence="1 2">
    <name type="scientific">Paraburkholderia azotifigens</name>
    <dbReference type="NCBI Taxonomy" id="2057004"/>
    <lineage>
        <taxon>Bacteria</taxon>
        <taxon>Pseudomonadati</taxon>
        <taxon>Pseudomonadota</taxon>
        <taxon>Betaproteobacteria</taxon>
        <taxon>Burkholderiales</taxon>
        <taxon>Burkholderiaceae</taxon>
        <taxon>Paraburkholderia</taxon>
    </lineage>
</organism>
<name>A0ABU9RH69_9BURK</name>
<accession>A0ABU9RH69</accession>
<evidence type="ECO:0000313" key="1">
    <source>
        <dbReference type="EMBL" id="MEM5346078.1"/>
    </source>
</evidence>
<evidence type="ECO:0000313" key="2">
    <source>
        <dbReference type="Proteomes" id="UP001481677"/>
    </source>
</evidence>
<protein>
    <submittedName>
        <fullName evidence="1">HAD domain-containing protein</fullName>
    </submittedName>
</protein>